<name>A0AAE0FU35_9CHLO</name>
<feature type="region of interest" description="Disordered" evidence="1">
    <location>
        <begin position="354"/>
        <end position="383"/>
    </location>
</feature>
<feature type="compositionally biased region" description="Pro residues" evidence="1">
    <location>
        <begin position="180"/>
        <end position="212"/>
    </location>
</feature>
<feature type="compositionally biased region" description="Basic and acidic residues" evidence="1">
    <location>
        <begin position="127"/>
        <end position="141"/>
    </location>
</feature>
<keyword evidence="3" id="KW-1185">Reference proteome</keyword>
<dbReference type="AlphaFoldDB" id="A0AAE0FU35"/>
<dbReference type="EMBL" id="LGRX02013762">
    <property type="protein sequence ID" value="KAK3265665.1"/>
    <property type="molecule type" value="Genomic_DNA"/>
</dbReference>
<feature type="compositionally biased region" description="Basic and acidic residues" evidence="1">
    <location>
        <begin position="313"/>
        <end position="324"/>
    </location>
</feature>
<reference evidence="2 3" key="1">
    <citation type="journal article" date="2015" name="Genome Biol. Evol.">
        <title>Comparative Genomics of a Bacterivorous Green Alga Reveals Evolutionary Causalities and Consequences of Phago-Mixotrophic Mode of Nutrition.</title>
        <authorList>
            <person name="Burns J.A."/>
            <person name="Paasch A."/>
            <person name="Narechania A."/>
            <person name="Kim E."/>
        </authorList>
    </citation>
    <scope>NUCLEOTIDE SEQUENCE [LARGE SCALE GENOMIC DNA]</scope>
    <source>
        <strain evidence="2 3">PLY_AMNH</strain>
    </source>
</reference>
<proteinExistence type="predicted"/>
<evidence type="ECO:0000313" key="2">
    <source>
        <dbReference type="EMBL" id="KAK3265665.1"/>
    </source>
</evidence>
<sequence>MAAVTFKTHLRDGRGKAVADVKLEVSNAGLRLQGEKGLLGHFSFQRILQWAVTEPGCFTFVVMTDAGKRDISLWSSPEEAMGLLKAVEGAVKRLMDQKKQGESSTSKDSAKKEKSKEKAGGMFNMFKGKDKSKEKPRDEAPPRSPSSTPAPRPPPSAKAQPTPPMATSEEATGWGGSLLPPSPTPGEEPAPVAAPRPSPPAPTSAPPPPAPSVPAAVEPTPNRRLAGSVMALPGGDGEMAAAMANVGAVNNAREAALQQQQELQKLLEEQQQRMQEQQWRMTEMEDQHRRGQRMQQDMEEQYRQNQQLQQELEEQRRVNREQEEQWRQRMAEIPATPMSPPAPGASYAYPQYHQAPPSPVRSAEMPYSPTRGPEQAKLESSISQTRDIAAKLREELARRDEEVIEVRKREQEAREAAEKYSRDLEMSLRDAQSALGEPAARTSGEQHRWALVSNSCSQNCADDAAFYLHTSVLFAR</sequence>
<gene>
    <name evidence="2" type="ORF">CYMTET_25670</name>
</gene>
<accession>A0AAE0FU35</accession>
<feature type="compositionally biased region" description="Pro residues" evidence="1">
    <location>
        <begin position="142"/>
        <end position="164"/>
    </location>
</feature>
<organism evidence="2 3">
    <name type="scientific">Cymbomonas tetramitiformis</name>
    <dbReference type="NCBI Taxonomy" id="36881"/>
    <lineage>
        <taxon>Eukaryota</taxon>
        <taxon>Viridiplantae</taxon>
        <taxon>Chlorophyta</taxon>
        <taxon>Pyramimonadophyceae</taxon>
        <taxon>Pyramimonadales</taxon>
        <taxon>Pyramimonadaceae</taxon>
        <taxon>Cymbomonas</taxon>
    </lineage>
</organism>
<evidence type="ECO:0000313" key="3">
    <source>
        <dbReference type="Proteomes" id="UP001190700"/>
    </source>
</evidence>
<feature type="compositionally biased region" description="Basic and acidic residues" evidence="1">
    <location>
        <begin position="108"/>
        <end position="119"/>
    </location>
</feature>
<dbReference type="Proteomes" id="UP001190700">
    <property type="component" value="Unassembled WGS sequence"/>
</dbReference>
<protein>
    <submittedName>
        <fullName evidence="2">Uncharacterized protein</fullName>
    </submittedName>
</protein>
<evidence type="ECO:0000256" key="1">
    <source>
        <dbReference type="SAM" id="MobiDB-lite"/>
    </source>
</evidence>
<feature type="region of interest" description="Disordered" evidence="1">
    <location>
        <begin position="95"/>
        <end position="230"/>
    </location>
</feature>
<feature type="region of interest" description="Disordered" evidence="1">
    <location>
        <begin position="277"/>
        <end position="324"/>
    </location>
</feature>
<comment type="caution">
    <text evidence="2">The sequence shown here is derived from an EMBL/GenBank/DDBJ whole genome shotgun (WGS) entry which is preliminary data.</text>
</comment>